<dbReference type="GO" id="GO:0016706">
    <property type="term" value="F:2-oxoglutarate-dependent dioxygenase activity"/>
    <property type="evidence" value="ECO:0007669"/>
    <property type="project" value="UniProtKB-ARBA"/>
</dbReference>
<gene>
    <name evidence="9" type="ORF">PsYK624_138740</name>
</gene>
<organism evidence="9 10">
    <name type="scientific">Phanerochaete sordida</name>
    <dbReference type="NCBI Taxonomy" id="48140"/>
    <lineage>
        <taxon>Eukaryota</taxon>
        <taxon>Fungi</taxon>
        <taxon>Dikarya</taxon>
        <taxon>Basidiomycota</taxon>
        <taxon>Agaricomycotina</taxon>
        <taxon>Agaricomycetes</taxon>
        <taxon>Polyporales</taxon>
        <taxon>Phanerochaetaceae</taxon>
        <taxon>Phanerochaete</taxon>
    </lineage>
</organism>
<evidence type="ECO:0000256" key="1">
    <source>
        <dbReference type="ARBA" id="ARBA00001954"/>
    </source>
</evidence>
<keyword evidence="5" id="KW-0560">Oxidoreductase</keyword>
<dbReference type="Gene3D" id="3.30.2020.30">
    <property type="match status" value="1"/>
</dbReference>
<feature type="domain" description="Gamma-butyrobetaine hydroxylase-like N-terminal" evidence="8">
    <location>
        <begin position="36"/>
        <end position="98"/>
    </location>
</feature>
<feature type="domain" description="TauD/TfdA-like" evidence="7">
    <location>
        <begin position="146"/>
        <end position="393"/>
    </location>
</feature>
<dbReference type="CDD" id="cd00250">
    <property type="entry name" value="CAS_like"/>
    <property type="match status" value="1"/>
</dbReference>
<comment type="caution">
    <text evidence="9">The sequence shown here is derived from an EMBL/GenBank/DDBJ whole genome shotgun (WGS) entry which is preliminary data.</text>
</comment>
<dbReference type="PANTHER" id="PTHR10696:SF25">
    <property type="entry name" value="OXIDOREDUCTASE AIM17-RELATED"/>
    <property type="match status" value="1"/>
</dbReference>
<dbReference type="InterPro" id="IPR003819">
    <property type="entry name" value="TauD/TfdA-like"/>
</dbReference>
<sequence length="415" mass="46943">MWSALHSLKAPALRRFATSATIRSSVSTKGVTFKGTTYPYHWLRDSCQCPQCVHPTNQQKLHRTSDIPVDVRPERDSLQLSDDGIRVTWGPDHTAFYPSGFLERYSDSSKLQQYHHDVDPASWDQQQIQSVSDLFMDYGELDSPAGLLRALTQLSRYGLIFVTGVSPVETSDDKCEARRLAERFAYLRETFYGDTWDVMLLENSKNIAYTNLHLGFHMDLLHFQHPPRYQLLHCLRNRVQGGTSVFVDSLHAANRLYETHPADFALLATTPVPFQYIVNGKHIHDAKPTLELDLAGYTGAHTGPGAPRVRFVNYSPPWQAPLPVGTPPAFYGALARFAALLDDPAMAYQYTLREGDGVLFDNRRVLHARTAFSERPGAPRVPGEPSRWLKGCYFDADEVLTRRRMLEKELMGESS</sequence>
<dbReference type="SUPFAM" id="SSF51197">
    <property type="entry name" value="Clavaminate synthase-like"/>
    <property type="match status" value="1"/>
</dbReference>
<dbReference type="PANTHER" id="PTHR10696">
    <property type="entry name" value="GAMMA-BUTYROBETAINE HYDROXYLASE-RELATED"/>
    <property type="match status" value="1"/>
</dbReference>
<reference evidence="9 10" key="1">
    <citation type="submission" date="2021-08" db="EMBL/GenBank/DDBJ databases">
        <title>Draft Genome Sequence of Phanerochaete sordida strain YK-624.</title>
        <authorList>
            <person name="Mori T."/>
            <person name="Dohra H."/>
            <person name="Suzuki T."/>
            <person name="Kawagishi H."/>
            <person name="Hirai H."/>
        </authorList>
    </citation>
    <scope>NUCLEOTIDE SEQUENCE [LARGE SCALE GENOMIC DNA]</scope>
    <source>
        <strain evidence="9 10">YK-624</strain>
    </source>
</reference>
<dbReference type="EMBL" id="BPQB01000075">
    <property type="protein sequence ID" value="GJE97653.1"/>
    <property type="molecule type" value="Genomic_DNA"/>
</dbReference>
<keyword evidence="3" id="KW-0479">Metal-binding</keyword>
<evidence type="ECO:0000256" key="2">
    <source>
        <dbReference type="ARBA" id="ARBA00008654"/>
    </source>
</evidence>
<dbReference type="GO" id="GO:0045329">
    <property type="term" value="P:carnitine biosynthetic process"/>
    <property type="evidence" value="ECO:0007669"/>
    <property type="project" value="TreeGrafter"/>
</dbReference>
<evidence type="ECO:0000256" key="6">
    <source>
        <dbReference type="ARBA" id="ARBA00023004"/>
    </source>
</evidence>
<evidence type="ECO:0000313" key="9">
    <source>
        <dbReference type="EMBL" id="GJE97653.1"/>
    </source>
</evidence>
<dbReference type="InterPro" id="IPR042098">
    <property type="entry name" value="TauD-like_sf"/>
</dbReference>
<dbReference type="InterPro" id="IPR038492">
    <property type="entry name" value="GBBH-like_N_sf"/>
</dbReference>
<dbReference type="GO" id="GO:0046872">
    <property type="term" value="F:metal ion binding"/>
    <property type="evidence" value="ECO:0007669"/>
    <property type="project" value="UniProtKB-KW"/>
</dbReference>
<name>A0A9P3GKP4_9APHY</name>
<evidence type="ECO:0000259" key="8">
    <source>
        <dbReference type="Pfam" id="PF06155"/>
    </source>
</evidence>
<dbReference type="Pfam" id="PF02668">
    <property type="entry name" value="TauD"/>
    <property type="match status" value="1"/>
</dbReference>
<keyword evidence="4" id="KW-0223">Dioxygenase</keyword>
<evidence type="ECO:0000259" key="7">
    <source>
        <dbReference type="Pfam" id="PF02668"/>
    </source>
</evidence>
<dbReference type="Gene3D" id="3.60.130.10">
    <property type="entry name" value="Clavaminate synthase-like"/>
    <property type="match status" value="1"/>
</dbReference>
<keyword evidence="6" id="KW-0408">Iron</keyword>
<evidence type="ECO:0000313" key="10">
    <source>
        <dbReference type="Proteomes" id="UP000703269"/>
    </source>
</evidence>
<protein>
    <submittedName>
        <fullName evidence="9">Clavaminate synthase-like protein</fullName>
    </submittedName>
</protein>
<evidence type="ECO:0000256" key="4">
    <source>
        <dbReference type="ARBA" id="ARBA00022964"/>
    </source>
</evidence>
<dbReference type="InterPro" id="IPR010376">
    <property type="entry name" value="GBBH-like_N"/>
</dbReference>
<comment type="cofactor">
    <cofactor evidence="1">
        <name>Fe(2+)</name>
        <dbReference type="ChEBI" id="CHEBI:29033"/>
    </cofactor>
</comment>
<dbReference type="AlphaFoldDB" id="A0A9P3GKP4"/>
<dbReference type="InterPro" id="IPR050411">
    <property type="entry name" value="AlphaKG_dependent_hydroxylases"/>
</dbReference>
<evidence type="ECO:0000256" key="5">
    <source>
        <dbReference type="ARBA" id="ARBA00023002"/>
    </source>
</evidence>
<proteinExistence type="inferred from homology"/>
<dbReference type="OrthoDB" id="406634at2759"/>
<keyword evidence="10" id="KW-1185">Reference proteome</keyword>
<accession>A0A9P3GKP4</accession>
<evidence type="ECO:0000256" key="3">
    <source>
        <dbReference type="ARBA" id="ARBA00022723"/>
    </source>
</evidence>
<dbReference type="Proteomes" id="UP000703269">
    <property type="component" value="Unassembled WGS sequence"/>
</dbReference>
<comment type="similarity">
    <text evidence="2">Belongs to the gamma-BBH/TMLD family.</text>
</comment>
<dbReference type="GO" id="GO:0005739">
    <property type="term" value="C:mitochondrion"/>
    <property type="evidence" value="ECO:0007669"/>
    <property type="project" value="TreeGrafter"/>
</dbReference>
<dbReference type="Pfam" id="PF06155">
    <property type="entry name" value="GBBH-like_N"/>
    <property type="match status" value="1"/>
</dbReference>